<keyword evidence="3" id="KW-1185">Reference proteome</keyword>
<dbReference type="InterPro" id="IPR008983">
    <property type="entry name" value="Tumour_necrosis_fac-like_dom"/>
</dbReference>
<evidence type="ECO:0008006" key="4">
    <source>
        <dbReference type="Google" id="ProtNLM"/>
    </source>
</evidence>
<reference evidence="2 3" key="2">
    <citation type="submission" date="2009-02" db="EMBL/GenBank/DDBJ databases">
        <title>Draft genome sequence of Clostridium methylpentosum (DSM 5476).</title>
        <authorList>
            <person name="Sudarsanam P."/>
            <person name="Ley R."/>
            <person name="Guruge J."/>
            <person name="Turnbaugh P.J."/>
            <person name="Mahowald M."/>
            <person name="Liep D."/>
            <person name="Gordon J."/>
        </authorList>
    </citation>
    <scope>NUCLEOTIDE SEQUENCE [LARGE SCALE GENOMIC DNA]</scope>
    <source>
        <strain evidence="2 3">DSM 5476</strain>
    </source>
</reference>
<dbReference type="Proteomes" id="UP000003340">
    <property type="component" value="Unassembled WGS sequence"/>
</dbReference>
<proteinExistence type="predicted"/>
<dbReference type="HOGENOM" id="CLU_1530000_0_0_9"/>
<protein>
    <recommendedName>
        <fullName evidence="4">Collagen triple helix repeat protein</fullName>
    </recommendedName>
</protein>
<feature type="compositionally biased region" description="Low complexity" evidence="1">
    <location>
        <begin position="16"/>
        <end position="27"/>
    </location>
</feature>
<feature type="region of interest" description="Disordered" evidence="1">
    <location>
        <begin position="1"/>
        <end position="27"/>
    </location>
</feature>
<reference evidence="2 3" key="1">
    <citation type="submission" date="2009-01" db="EMBL/GenBank/DDBJ databases">
        <authorList>
            <person name="Fulton L."/>
            <person name="Clifton S."/>
            <person name="Fulton B."/>
            <person name="Xu J."/>
            <person name="Minx P."/>
            <person name="Pepin K.H."/>
            <person name="Johnson M."/>
            <person name="Bhonagiri V."/>
            <person name="Nash W.E."/>
            <person name="Mardis E.R."/>
            <person name="Wilson R.K."/>
        </authorList>
    </citation>
    <scope>NUCLEOTIDE SEQUENCE [LARGE SCALE GENOMIC DNA]</scope>
    <source>
        <strain evidence="2 3">DSM 5476</strain>
    </source>
</reference>
<dbReference type="Gene3D" id="2.60.120.40">
    <property type="match status" value="1"/>
</dbReference>
<name>C0E949_9FIRM</name>
<gene>
    <name evidence="2" type="ORF">CLOSTMETH_00344</name>
</gene>
<dbReference type="EMBL" id="ACEC01000017">
    <property type="protein sequence ID" value="EEG31991.1"/>
    <property type="molecule type" value="Genomic_DNA"/>
</dbReference>
<comment type="caution">
    <text evidence="2">The sequence shown here is derived from an EMBL/GenBank/DDBJ whole genome shotgun (WGS) entry which is preliminary data.</text>
</comment>
<accession>C0E949</accession>
<evidence type="ECO:0000313" key="3">
    <source>
        <dbReference type="Proteomes" id="UP000003340"/>
    </source>
</evidence>
<dbReference type="STRING" id="537013.CLOSTMETH_00344"/>
<evidence type="ECO:0000256" key="1">
    <source>
        <dbReference type="SAM" id="MobiDB-lite"/>
    </source>
</evidence>
<sequence length="175" mass="17896">MTGATGPIGAQGEAGPQGNTGATGPTGPGVEPAYFNAVYNGGGQQVAPEEAIPFLLAYQSGDFTFIPGSSVITVDTPGIYRIDYEVMLRPSNGLINAAYAVAINGIENPLSFFGSYSVNLSDTERVLLSGFFIASIPAGATVSLRNKSSTADSLAGTGVDNQATNRSSILIQKIG</sequence>
<evidence type="ECO:0000313" key="2">
    <source>
        <dbReference type="EMBL" id="EEG31991.1"/>
    </source>
</evidence>
<dbReference type="AlphaFoldDB" id="C0E949"/>
<organism evidence="2 3">
    <name type="scientific">[Clostridium] methylpentosum DSM 5476</name>
    <dbReference type="NCBI Taxonomy" id="537013"/>
    <lineage>
        <taxon>Bacteria</taxon>
        <taxon>Bacillati</taxon>
        <taxon>Bacillota</taxon>
        <taxon>Clostridia</taxon>
        <taxon>Eubacteriales</taxon>
        <taxon>Oscillospiraceae</taxon>
        <taxon>Oscillospiraceae incertae sedis</taxon>
    </lineage>
</organism>